<evidence type="ECO:0000256" key="4">
    <source>
        <dbReference type="ARBA" id="ARBA00022801"/>
    </source>
</evidence>
<dbReference type="SUPFAM" id="SSF51445">
    <property type="entry name" value="(Trans)glycosidases"/>
    <property type="match status" value="1"/>
</dbReference>
<dbReference type="PANTHER" id="PTHR30480">
    <property type="entry name" value="BETA-HEXOSAMINIDASE-RELATED"/>
    <property type="match status" value="1"/>
</dbReference>
<dbReference type="InterPro" id="IPR001764">
    <property type="entry name" value="Glyco_hydro_3_N"/>
</dbReference>
<dbReference type="Gene3D" id="3.40.50.1700">
    <property type="entry name" value="Glycoside hydrolase family 3 C-terminal domain"/>
    <property type="match status" value="1"/>
</dbReference>
<dbReference type="PANTHER" id="PTHR30480:SF13">
    <property type="entry name" value="BETA-HEXOSAMINIDASE"/>
    <property type="match status" value="1"/>
</dbReference>
<protein>
    <recommendedName>
        <fullName evidence="3">beta-N-acetylhexosaminidase</fullName>
        <ecNumber evidence="3">3.2.1.52</ecNumber>
    </recommendedName>
</protein>
<dbReference type="InterPro" id="IPR019800">
    <property type="entry name" value="Glyco_hydro_3_AS"/>
</dbReference>
<dbReference type="InterPro" id="IPR050226">
    <property type="entry name" value="NagZ_Beta-hexosaminidase"/>
</dbReference>
<keyword evidence="5 7" id="KW-0326">Glycosidase</keyword>
<comment type="catalytic activity">
    <reaction evidence="1">
        <text>Hydrolysis of terminal non-reducing N-acetyl-D-hexosamine residues in N-acetyl-beta-D-hexosaminides.</text>
        <dbReference type="EC" id="3.2.1.52"/>
    </reaction>
</comment>
<accession>A0ABU7JIU8</accession>
<dbReference type="InterPro" id="IPR036962">
    <property type="entry name" value="Glyco_hydro_3_N_sf"/>
</dbReference>
<dbReference type="PROSITE" id="PS00775">
    <property type="entry name" value="GLYCOSYL_HYDROL_F3"/>
    <property type="match status" value="1"/>
</dbReference>
<comment type="caution">
    <text evidence="7">The sequence shown here is derived from an EMBL/GenBank/DDBJ whole genome shotgun (WGS) entry which is preliminary data.</text>
</comment>
<dbReference type="InterPro" id="IPR036881">
    <property type="entry name" value="Glyco_hydro_3_C_sf"/>
</dbReference>
<dbReference type="EC" id="3.2.1.52" evidence="3"/>
<evidence type="ECO:0000256" key="5">
    <source>
        <dbReference type="ARBA" id="ARBA00023295"/>
    </source>
</evidence>
<dbReference type="SUPFAM" id="SSF52279">
    <property type="entry name" value="Beta-D-glucan exohydrolase, C-terminal domain"/>
    <property type="match status" value="1"/>
</dbReference>
<evidence type="ECO:0000313" key="8">
    <source>
        <dbReference type="Proteomes" id="UP001339167"/>
    </source>
</evidence>
<evidence type="ECO:0000259" key="6">
    <source>
        <dbReference type="Pfam" id="PF00933"/>
    </source>
</evidence>
<evidence type="ECO:0000256" key="1">
    <source>
        <dbReference type="ARBA" id="ARBA00001231"/>
    </source>
</evidence>
<reference evidence="7 8" key="1">
    <citation type="submission" date="2023-06" db="EMBL/GenBank/DDBJ databases">
        <title>Alkalimonas sp., MEB004 an alkaliphilic bacterium isolated from Lonar Lake, India.</title>
        <authorList>
            <person name="Joshi A."/>
            <person name="Thite S."/>
        </authorList>
    </citation>
    <scope>NUCLEOTIDE SEQUENCE [LARGE SCALE GENOMIC DNA]</scope>
    <source>
        <strain evidence="7 8">MEB004</strain>
    </source>
</reference>
<proteinExistence type="inferred from homology"/>
<organism evidence="7 8">
    <name type="scientific">Alkalimonas mucilaginosa</name>
    <dbReference type="NCBI Taxonomy" id="3057676"/>
    <lineage>
        <taxon>Bacteria</taxon>
        <taxon>Pseudomonadati</taxon>
        <taxon>Pseudomonadota</taxon>
        <taxon>Gammaproteobacteria</taxon>
        <taxon>Alkalimonas</taxon>
    </lineage>
</organism>
<evidence type="ECO:0000256" key="3">
    <source>
        <dbReference type="ARBA" id="ARBA00012663"/>
    </source>
</evidence>
<dbReference type="Pfam" id="PF00933">
    <property type="entry name" value="Glyco_hydro_3"/>
    <property type="match status" value="1"/>
</dbReference>
<keyword evidence="4 7" id="KW-0378">Hydrolase</keyword>
<dbReference type="RefSeq" id="WP_330088582.1">
    <property type="nucleotide sequence ID" value="NZ_JAUGZK010000011.1"/>
</dbReference>
<dbReference type="InterPro" id="IPR017853">
    <property type="entry name" value="GH"/>
</dbReference>
<name>A0ABU7JIU8_9GAMM</name>
<comment type="similarity">
    <text evidence="2">Belongs to the glycosyl hydrolase 3 family.</text>
</comment>
<dbReference type="EMBL" id="JAUGZK010000011">
    <property type="protein sequence ID" value="MEE2025263.1"/>
    <property type="molecule type" value="Genomic_DNA"/>
</dbReference>
<evidence type="ECO:0000256" key="2">
    <source>
        <dbReference type="ARBA" id="ARBA00005336"/>
    </source>
</evidence>
<dbReference type="Gene3D" id="3.20.20.300">
    <property type="entry name" value="Glycoside hydrolase, family 3, N-terminal domain"/>
    <property type="match status" value="1"/>
</dbReference>
<keyword evidence="8" id="KW-1185">Reference proteome</keyword>
<evidence type="ECO:0000313" key="7">
    <source>
        <dbReference type="EMBL" id="MEE2025263.1"/>
    </source>
</evidence>
<feature type="domain" description="Glycoside hydrolase family 3 N-terminal" evidence="6">
    <location>
        <begin position="26"/>
        <end position="350"/>
    </location>
</feature>
<gene>
    <name evidence="7" type="ORF">QWF21_13535</name>
</gene>
<dbReference type="GO" id="GO:0016798">
    <property type="term" value="F:hydrolase activity, acting on glycosyl bonds"/>
    <property type="evidence" value="ECO:0007669"/>
    <property type="project" value="UniProtKB-KW"/>
</dbReference>
<dbReference type="Proteomes" id="UP001339167">
    <property type="component" value="Unassembled WGS sequence"/>
</dbReference>
<sequence length="578" mass="62953">MIDIRYFCDDGTAADHCRTPVTSLPDDIQRLISEHAIGGVILFRENLQSIEQIIQLNQQLQQAAQQSSSAQPLFIGIDQEGGRVFRTPREHSTAFTGNMAIGATYPAYGTHFARQSGKVLGAELKALGINLNFAPTVDVNNNPANPVINVRSYSEDPQLVAELGLAQLVAMQQQGVLATLKHFPGHGDTHVDSHHGLPKVSHPRSRIDAVELLPFRYGIAHGDPAMIMTAHIQFPALDNSTLTDTQGNSQYRPATLSRAILTDLLRNELGFQGLIVTDALDMAGISHFFSPTQALIETFRAGADIALMPIRLHHPDELSGLSRLIDAVVAAVHSGELSATEIRQSAERIRQYKQHYQLAEALSADIDQSISRAQTLLGNAEHRLIEQQLAEAAITVVRGDQIPLDEQITNLLLVMPERSGCMALHHELTQARPSLRSTCLSLDDYHAAAFNSQLQHTDAVLVGSIVPAASLVEFGGMYDQQPTSGERLNPQQQQQLLPQLIAQAKAAGQQVIFVSLRTPYDITSLAKDADTVLAVYGYNTHLEQSDNQQRITGPAFAALARVLTGQAQPEGRLPVSLD</sequence>